<accession>A0A344U671</accession>
<evidence type="ECO:0000313" key="3">
    <source>
        <dbReference type="Proteomes" id="UP000252004"/>
    </source>
</evidence>
<organism evidence="2 3">
    <name type="scientific">Streptomyces globosus</name>
    <dbReference type="NCBI Taxonomy" id="68209"/>
    <lineage>
        <taxon>Bacteria</taxon>
        <taxon>Bacillati</taxon>
        <taxon>Actinomycetota</taxon>
        <taxon>Actinomycetes</taxon>
        <taxon>Kitasatosporales</taxon>
        <taxon>Streptomycetaceae</taxon>
        <taxon>Streptomyces</taxon>
    </lineage>
</organism>
<evidence type="ECO:0000256" key="1">
    <source>
        <dbReference type="SAM" id="MobiDB-lite"/>
    </source>
</evidence>
<evidence type="ECO:0000313" key="2">
    <source>
        <dbReference type="EMBL" id="AXE26392.1"/>
    </source>
</evidence>
<reference evidence="2 3" key="1">
    <citation type="submission" date="2018-01" db="EMBL/GenBank/DDBJ databases">
        <title>Draft genome Sequence of streptomyces globosus LZH-48.</title>
        <authorList>
            <person name="Ran K."/>
            <person name="Li Z."/>
            <person name="Wei S."/>
            <person name="Dong R."/>
        </authorList>
    </citation>
    <scope>NUCLEOTIDE SEQUENCE [LARGE SCALE GENOMIC DNA]</scope>
    <source>
        <strain evidence="2 3">LZH-48</strain>
    </source>
</reference>
<dbReference type="OrthoDB" id="5125973at2"/>
<dbReference type="Proteomes" id="UP000252004">
    <property type="component" value="Chromosome"/>
</dbReference>
<feature type="region of interest" description="Disordered" evidence="1">
    <location>
        <begin position="58"/>
        <end position="81"/>
    </location>
</feature>
<keyword evidence="3" id="KW-1185">Reference proteome</keyword>
<dbReference type="KEGG" id="sgz:C0216_25645"/>
<dbReference type="EMBL" id="CP030862">
    <property type="protein sequence ID" value="AXE26392.1"/>
    <property type="molecule type" value="Genomic_DNA"/>
</dbReference>
<gene>
    <name evidence="2" type="ORF">C0216_25645</name>
</gene>
<name>A0A344U671_9ACTN</name>
<sequence>MSSIRKARFHREGIPTPNGCRWCGDAQENHGNQWVLSVGLHSWEPPTAAQRLKRMKARRAERSAVDAGVSPKDGAPRSVQT</sequence>
<proteinExistence type="predicted"/>
<protein>
    <submittedName>
        <fullName evidence="2">Uncharacterized protein</fullName>
    </submittedName>
</protein>
<dbReference type="AlphaFoldDB" id="A0A344U671"/>